<dbReference type="Proteomes" id="UP000233837">
    <property type="component" value="Unassembled WGS sequence"/>
</dbReference>
<name>A0A2I0XD42_9ASPA</name>
<reference evidence="2 3" key="1">
    <citation type="journal article" date="2016" name="Sci. Rep.">
        <title>The Dendrobium catenatum Lindl. genome sequence provides insights into polysaccharide synthase, floral development and adaptive evolution.</title>
        <authorList>
            <person name="Zhang G.Q."/>
            <person name="Xu Q."/>
            <person name="Bian C."/>
            <person name="Tsai W.C."/>
            <person name="Yeh C.M."/>
            <person name="Liu K.W."/>
            <person name="Yoshida K."/>
            <person name="Zhang L.S."/>
            <person name="Chang S.B."/>
            <person name="Chen F."/>
            <person name="Shi Y."/>
            <person name="Su Y.Y."/>
            <person name="Zhang Y.Q."/>
            <person name="Chen L.J."/>
            <person name="Yin Y."/>
            <person name="Lin M."/>
            <person name="Huang H."/>
            <person name="Deng H."/>
            <person name="Wang Z.W."/>
            <person name="Zhu S.L."/>
            <person name="Zhao X."/>
            <person name="Deng C."/>
            <person name="Niu S.C."/>
            <person name="Huang J."/>
            <person name="Wang M."/>
            <person name="Liu G.H."/>
            <person name="Yang H.J."/>
            <person name="Xiao X.J."/>
            <person name="Hsiao Y.Y."/>
            <person name="Wu W.L."/>
            <person name="Chen Y.Y."/>
            <person name="Mitsuda N."/>
            <person name="Ohme-Takagi M."/>
            <person name="Luo Y.B."/>
            <person name="Van de Peer Y."/>
            <person name="Liu Z.J."/>
        </authorList>
    </citation>
    <scope>NUCLEOTIDE SEQUENCE [LARGE SCALE GENOMIC DNA]</scope>
    <source>
        <tissue evidence="2">The whole plant</tissue>
    </source>
</reference>
<dbReference type="PANTHER" id="PTHR33306">
    <property type="entry name" value="EXPRESSED PROTEIN-RELATED-RELATED"/>
    <property type="match status" value="1"/>
</dbReference>
<dbReference type="AlphaFoldDB" id="A0A2I0XD42"/>
<feature type="transmembrane region" description="Helical" evidence="1">
    <location>
        <begin position="45"/>
        <end position="65"/>
    </location>
</feature>
<evidence type="ECO:0000313" key="2">
    <source>
        <dbReference type="EMBL" id="PKU85819.1"/>
    </source>
</evidence>
<reference evidence="2 3" key="2">
    <citation type="journal article" date="2017" name="Nature">
        <title>The Apostasia genome and the evolution of orchids.</title>
        <authorList>
            <person name="Zhang G.Q."/>
            <person name="Liu K.W."/>
            <person name="Li Z."/>
            <person name="Lohaus R."/>
            <person name="Hsiao Y.Y."/>
            <person name="Niu S.C."/>
            <person name="Wang J.Y."/>
            <person name="Lin Y.C."/>
            <person name="Xu Q."/>
            <person name="Chen L.J."/>
            <person name="Yoshida K."/>
            <person name="Fujiwara S."/>
            <person name="Wang Z.W."/>
            <person name="Zhang Y.Q."/>
            <person name="Mitsuda N."/>
            <person name="Wang M."/>
            <person name="Liu G.H."/>
            <person name="Pecoraro L."/>
            <person name="Huang H.X."/>
            <person name="Xiao X.J."/>
            <person name="Lin M."/>
            <person name="Wu X.Y."/>
            <person name="Wu W.L."/>
            <person name="Chen Y.Y."/>
            <person name="Chang S.B."/>
            <person name="Sakamoto S."/>
            <person name="Ohme-Takagi M."/>
            <person name="Yagi M."/>
            <person name="Zeng S.J."/>
            <person name="Shen C.Y."/>
            <person name="Yeh C.M."/>
            <person name="Luo Y.B."/>
            <person name="Tsai W.C."/>
            <person name="Van de Peer Y."/>
            <person name="Liu Z.J."/>
        </authorList>
    </citation>
    <scope>NUCLEOTIDE SEQUENCE [LARGE SCALE GENOMIC DNA]</scope>
    <source>
        <tissue evidence="2">The whole plant</tissue>
    </source>
</reference>
<evidence type="ECO:0000313" key="3">
    <source>
        <dbReference type="Proteomes" id="UP000233837"/>
    </source>
</evidence>
<accession>A0A2I0XD42</accession>
<protein>
    <submittedName>
        <fullName evidence="2">Uncharacterized protein</fullName>
    </submittedName>
</protein>
<keyword evidence="1" id="KW-0812">Transmembrane</keyword>
<organism evidence="2 3">
    <name type="scientific">Dendrobium catenatum</name>
    <dbReference type="NCBI Taxonomy" id="906689"/>
    <lineage>
        <taxon>Eukaryota</taxon>
        <taxon>Viridiplantae</taxon>
        <taxon>Streptophyta</taxon>
        <taxon>Embryophyta</taxon>
        <taxon>Tracheophyta</taxon>
        <taxon>Spermatophyta</taxon>
        <taxon>Magnoliopsida</taxon>
        <taxon>Liliopsida</taxon>
        <taxon>Asparagales</taxon>
        <taxon>Orchidaceae</taxon>
        <taxon>Epidendroideae</taxon>
        <taxon>Malaxideae</taxon>
        <taxon>Dendrobiinae</taxon>
        <taxon>Dendrobium</taxon>
    </lineage>
</organism>
<keyword evidence="3" id="KW-1185">Reference proteome</keyword>
<proteinExistence type="predicted"/>
<evidence type="ECO:0000256" key="1">
    <source>
        <dbReference type="SAM" id="Phobius"/>
    </source>
</evidence>
<sequence length="120" mass="12417">MIEEGRAAASPPHGFLLLVVAGVLAAAPFFLGDGGAAVTEAISDLLSPAGLLLLPVVLVFLIRFLSSDRAYAVSDLFSFGSPDAIHRVGGSPLGVAAVLVLLLFLLYYRVSIFSDDDAGD</sequence>
<gene>
    <name evidence="2" type="ORF">MA16_Dca012475</name>
</gene>
<feature type="transmembrane region" description="Helical" evidence="1">
    <location>
        <begin position="15"/>
        <end position="38"/>
    </location>
</feature>
<feature type="transmembrane region" description="Helical" evidence="1">
    <location>
        <begin position="85"/>
        <end position="108"/>
    </location>
</feature>
<dbReference type="PANTHER" id="PTHR33306:SF1">
    <property type="entry name" value="EXPRESSED PROTEIN"/>
    <property type="match status" value="1"/>
</dbReference>
<dbReference type="EMBL" id="KZ501963">
    <property type="protein sequence ID" value="PKU85819.1"/>
    <property type="molecule type" value="Genomic_DNA"/>
</dbReference>
<keyword evidence="1" id="KW-1133">Transmembrane helix</keyword>
<keyword evidence="1" id="KW-0472">Membrane</keyword>